<dbReference type="InterPro" id="IPR010982">
    <property type="entry name" value="Lambda_DNA-bd_dom_sf"/>
</dbReference>
<dbReference type="SUPFAM" id="SSF47413">
    <property type="entry name" value="lambda repressor-like DNA-binding domains"/>
    <property type="match status" value="1"/>
</dbReference>
<evidence type="ECO:0000313" key="1">
    <source>
        <dbReference type="EMBL" id="HFM97323.1"/>
    </source>
</evidence>
<dbReference type="GO" id="GO:0003677">
    <property type="term" value="F:DNA binding"/>
    <property type="evidence" value="ECO:0007669"/>
    <property type="project" value="InterPro"/>
</dbReference>
<dbReference type="EMBL" id="DSRU01000070">
    <property type="protein sequence ID" value="HFM97323.1"/>
    <property type="molecule type" value="Genomic_DNA"/>
</dbReference>
<dbReference type="InterPro" id="IPR001387">
    <property type="entry name" value="Cro/C1-type_HTH"/>
</dbReference>
<protein>
    <submittedName>
        <fullName evidence="1">Transcriptional regulator</fullName>
    </submittedName>
</protein>
<accession>A0A7C3KCW6</accession>
<dbReference type="AlphaFoldDB" id="A0A7C3KCW6"/>
<proteinExistence type="predicted"/>
<reference evidence="1" key="1">
    <citation type="journal article" date="2020" name="mSystems">
        <title>Genome- and Community-Level Interaction Insights into Carbon Utilization and Element Cycling Functions of Hydrothermarchaeota in Hydrothermal Sediment.</title>
        <authorList>
            <person name="Zhou Z."/>
            <person name="Liu Y."/>
            <person name="Xu W."/>
            <person name="Pan J."/>
            <person name="Luo Z.H."/>
            <person name="Li M."/>
        </authorList>
    </citation>
    <scope>NUCLEOTIDE SEQUENCE [LARGE SCALE GENOMIC DNA]</scope>
    <source>
        <strain evidence="1">SpSt-418</strain>
    </source>
</reference>
<sequence>MAEIAHPQFVSLVRETRQCLNFSQTKFVAKLGVSFQSIHCWEHGRPKPLPIALKQIKSLLDQVGKAGQNLLVKYFLE</sequence>
<organism evidence="1">
    <name type="scientific">Oscillatoriales cyanobacterium SpSt-418</name>
    <dbReference type="NCBI Taxonomy" id="2282169"/>
    <lineage>
        <taxon>Bacteria</taxon>
        <taxon>Bacillati</taxon>
        <taxon>Cyanobacteriota</taxon>
        <taxon>Cyanophyceae</taxon>
        <taxon>Oscillatoriophycideae</taxon>
        <taxon>Oscillatoriales</taxon>
    </lineage>
</organism>
<dbReference type="Gene3D" id="1.10.260.40">
    <property type="entry name" value="lambda repressor-like DNA-binding domains"/>
    <property type="match status" value="1"/>
</dbReference>
<dbReference type="CDD" id="cd00093">
    <property type="entry name" value="HTH_XRE"/>
    <property type="match status" value="1"/>
</dbReference>
<name>A0A7C3KCW6_9CYAN</name>
<gene>
    <name evidence="1" type="ORF">ENR64_06060</name>
</gene>
<comment type="caution">
    <text evidence="1">The sequence shown here is derived from an EMBL/GenBank/DDBJ whole genome shotgun (WGS) entry which is preliminary data.</text>
</comment>